<dbReference type="VEuPathDB" id="HostDB:ENSBTAG00000009293"/>
<dbReference type="SUPFAM" id="SSF50729">
    <property type="entry name" value="PH domain-like"/>
    <property type="match status" value="1"/>
</dbReference>
<dbReference type="CDD" id="cd01207">
    <property type="entry name" value="EVH1_Ena_VASP-like"/>
    <property type="match status" value="1"/>
</dbReference>
<dbReference type="OrthoDB" id="31170at2759"/>
<organism evidence="6 7">
    <name type="scientific">Bos taurus</name>
    <name type="common">Bovine</name>
    <dbReference type="NCBI Taxonomy" id="9913"/>
    <lineage>
        <taxon>Eukaryota</taxon>
        <taxon>Metazoa</taxon>
        <taxon>Chordata</taxon>
        <taxon>Craniata</taxon>
        <taxon>Vertebrata</taxon>
        <taxon>Euteleostomi</taxon>
        <taxon>Mammalia</taxon>
        <taxon>Eutheria</taxon>
        <taxon>Laurasiatheria</taxon>
        <taxon>Artiodactyla</taxon>
        <taxon>Ruminantia</taxon>
        <taxon>Pecora</taxon>
        <taxon>Bovidae</taxon>
        <taxon>Bovinae</taxon>
        <taxon>Bos</taxon>
    </lineage>
</organism>
<reference evidence="6" key="1">
    <citation type="submission" date="2018-03" db="EMBL/GenBank/DDBJ databases">
        <title>ARS-UCD1.2.</title>
        <authorList>
            <person name="Rosen B.D."/>
            <person name="Bickhart D.M."/>
            <person name="Koren S."/>
            <person name="Schnabel R.D."/>
            <person name="Hall R."/>
            <person name="Zimin A."/>
            <person name="Dreischer C."/>
            <person name="Schultheiss S."/>
            <person name="Schroeder S.G."/>
            <person name="Elsik C.G."/>
            <person name="Couldrey C."/>
            <person name="Liu G.E."/>
            <person name="Van Tassell C.P."/>
            <person name="Phillippy A.M."/>
            <person name="Smith T.P.L."/>
            <person name="Medrano J.F."/>
        </authorList>
    </citation>
    <scope>NUCLEOTIDE SEQUENCE [LARGE SCALE GENOMIC DNA]</scope>
    <source>
        <strain evidence="6">Hereford</strain>
    </source>
</reference>
<feature type="compositionally biased region" description="Basic and acidic residues" evidence="4">
    <location>
        <begin position="135"/>
        <end position="157"/>
    </location>
</feature>
<feature type="region of interest" description="Disordered" evidence="4">
    <location>
        <begin position="331"/>
        <end position="352"/>
    </location>
</feature>
<dbReference type="GO" id="GO:0001725">
    <property type="term" value="C:stress fiber"/>
    <property type="evidence" value="ECO:0007669"/>
    <property type="project" value="UniProtKB-SubCell"/>
</dbReference>
<dbReference type="PANTHER" id="PTHR11202">
    <property type="entry name" value="SPROUTY-RELATED, EVH1 DOMAIN-CONTAINING PROTEIN FAMILY MEMBER"/>
    <property type="match status" value="1"/>
</dbReference>
<dbReference type="PROSITE" id="PS50229">
    <property type="entry name" value="WH1"/>
    <property type="match status" value="1"/>
</dbReference>
<feature type="compositionally biased region" description="Low complexity" evidence="4">
    <location>
        <begin position="169"/>
        <end position="180"/>
    </location>
</feature>
<reference evidence="6" key="2">
    <citation type="submission" date="2025-08" db="UniProtKB">
        <authorList>
            <consortium name="Ensembl"/>
        </authorList>
    </citation>
    <scope>IDENTIFICATION</scope>
    <source>
        <strain evidence="6">Hereford</strain>
    </source>
</reference>
<evidence type="ECO:0000313" key="7">
    <source>
        <dbReference type="Proteomes" id="UP000009136"/>
    </source>
</evidence>
<sequence>MSEQSICQARASVMVYDDTSKKWVPIKPGQQGFSRINIYHNTASNTFRVVGVKLQDQQVVINYSIVKGLKYNQATPTFHQWRDARQVYGLNFASKEEATTFSNAMLFALNIMNSQEGGPSSQRQVQNGPSPDEMDVQRRQVMEQQHQQRQESLERRASATGPSLPPGHPSSAASAPLSCSGPPPPPPPPVPPPPTGATPPPPPPLPAGGAQGTSHDESSVSGLAAALAGAKLRRVQRPEDASGGSSPSGPSKSDANRASSGGGGGGLMEEMNKLLAKRRKAASQTDKPADKKEDESQTRLREFSSCTPQIRGFLMVARSVLSVEARGRAQQLSISRDPSSQPAAPQLVREPCSLSSQPDEACKADAANLSWCKLWSGVVRRTPSGSVVERGRCIWPLSHSTNVSGSALSQACAPERVVGVGGQRENRPPHPSQWREAHARCWQLAGARLCGHLGLTSCPSAGSSASL</sequence>
<feature type="compositionally biased region" description="Polar residues" evidence="4">
    <location>
        <begin position="115"/>
        <end position="129"/>
    </location>
</feature>
<dbReference type="InterPro" id="IPR011993">
    <property type="entry name" value="PH-like_dom_sf"/>
</dbReference>
<dbReference type="Ensembl" id="ENSBTAT00000081158.2">
    <property type="protein sequence ID" value="ENSBTAP00000071340.2"/>
    <property type="gene ID" value="ENSBTAG00000009293.8"/>
</dbReference>
<dbReference type="AlphaFoldDB" id="A0A3Q1MBA6"/>
<dbReference type="Gene3D" id="2.30.29.30">
    <property type="entry name" value="Pleckstrin-homology domain (PH domain)/Phosphotyrosine-binding domain (PTB)"/>
    <property type="match status" value="1"/>
</dbReference>
<name>A0A3Q1MBA6_BOVIN</name>
<feature type="compositionally biased region" description="Pro residues" evidence="4">
    <location>
        <begin position="181"/>
        <end position="206"/>
    </location>
</feature>
<evidence type="ECO:0000256" key="4">
    <source>
        <dbReference type="SAM" id="MobiDB-lite"/>
    </source>
</evidence>
<dbReference type="FunFam" id="2.30.29.30:FF:000071">
    <property type="entry name" value="Enah/Vasp-like, isoform CRA_a"/>
    <property type="match status" value="1"/>
</dbReference>
<feature type="domain" description="WH1" evidence="5">
    <location>
        <begin position="1"/>
        <end position="112"/>
    </location>
</feature>
<feature type="compositionally biased region" description="Polar residues" evidence="4">
    <location>
        <begin position="331"/>
        <end position="343"/>
    </location>
</feature>
<evidence type="ECO:0000313" key="6">
    <source>
        <dbReference type="Ensembl" id="ENSBTAP00000071340.2"/>
    </source>
</evidence>
<evidence type="ECO:0000259" key="5">
    <source>
        <dbReference type="PROSITE" id="PS50229"/>
    </source>
</evidence>
<feature type="compositionally biased region" description="Low complexity" evidence="4">
    <location>
        <begin position="242"/>
        <end position="253"/>
    </location>
</feature>
<dbReference type="Bgee" id="ENSBTAG00000009293">
    <property type="expression patterns" value="Expressed in thymus and 106 other cell types or tissues"/>
</dbReference>
<gene>
    <name evidence="6 8" type="primary">EVL</name>
</gene>
<dbReference type="Pfam" id="PF00568">
    <property type="entry name" value="WH1"/>
    <property type="match status" value="1"/>
</dbReference>
<proteinExistence type="evidence at protein level"/>
<evidence type="ECO:0000256" key="2">
    <source>
        <dbReference type="ARBA" id="ARBA00017156"/>
    </source>
</evidence>
<dbReference type="Proteomes" id="UP000009136">
    <property type="component" value="Chromosome 21"/>
</dbReference>
<evidence type="ECO:0000313" key="8">
    <source>
        <dbReference type="VGNC" id="VGNC:28636"/>
    </source>
</evidence>
<keyword evidence="7" id="KW-1185">Reference proteome</keyword>
<protein>
    <recommendedName>
        <fullName evidence="2">Ena/VASP-like protein</fullName>
    </recommendedName>
    <alternativeName>
        <fullName evidence="3">Ena/vasodilator-stimulated phosphoprotein-like</fullName>
    </alternativeName>
</protein>
<evidence type="ECO:0000256" key="1">
    <source>
        <dbReference type="ARBA" id="ARBA00004529"/>
    </source>
</evidence>
<feature type="compositionally biased region" description="Basic and acidic residues" evidence="4">
    <location>
        <begin position="287"/>
        <end position="302"/>
    </location>
</feature>
<evidence type="ECO:0007829" key="9">
    <source>
        <dbReference type="PeptideAtlas" id="A0A3Q1MBA6"/>
    </source>
</evidence>
<feature type="region of interest" description="Disordered" evidence="4">
    <location>
        <begin position="115"/>
        <end position="302"/>
    </location>
</feature>
<dbReference type="SMART" id="SM00461">
    <property type="entry name" value="WH1"/>
    <property type="match status" value="1"/>
</dbReference>
<evidence type="ECO:0000256" key="3">
    <source>
        <dbReference type="ARBA" id="ARBA00033193"/>
    </source>
</evidence>
<keyword evidence="9" id="KW-1267">Proteomics identification</keyword>
<dbReference type="InterPro" id="IPR000697">
    <property type="entry name" value="WH1/EVH1_dom"/>
</dbReference>
<dbReference type="GeneTree" id="ENSGT00940000157826"/>
<dbReference type="PANTHER" id="PTHR11202:SF4">
    <property type="entry name" value="ENA_VASP-LIKE PROTEIN"/>
    <property type="match status" value="1"/>
</dbReference>
<comment type="subcellular location">
    <subcellularLocation>
        <location evidence="1">Cytoplasm</location>
        <location evidence="1">Cytoskeleton</location>
        <location evidence="1">Stress fiber</location>
    </subcellularLocation>
</comment>
<reference evidence="6" key="3">
    <citation type="submission" date="2025-09" db="UniProtKB">
        <authorList>
            <consortium name="Ensembl"/>
        </authorList>
    </citation>
    <scope>IDENTIFICATION</scope>
    <source>
        <strain evidence="6">Hereford</strain>
    </source>
</reference>
<dbReference type="VGNC" id="VGNC:28636">
    <property type="gene designation" value="EVL"/>
</dbReference>
<accession>A0A3Q1MBA6</accession>